<gene>
    <name evidence="9" type="ORF">EOE66_15475</name>
</gene>
<dbReference type="InterPro" id="IPR050277">
    <property type="entry name" value="Sodium:Solute_Symporter"/>
</dbReference>
<keyword evidence="5 8" id="KW-1133">Transmembrane helix</keyword>
<dbReference type="GO" id="GO:0005886">
    <property type="term" value="C:plasma membrane"/>
    <property type="evidence" value="ECO:0007669"/>
    <property type="project" value="TreeGrafter"/>
</dbReference>
<evidence type="ECO:0000256" key="3">
    <source>
        <dbReference type="ARBA" id="ARBA00022448"/>
    </source>
</evidence>
<feature type="transmembrane region" description="Helical" evidence="8">
    <location>
        <begin position="654"/>
        <end position="678"/>
    </location>
</feature>
<dbReference type="GO" id="GO:0022857">
    <property type="term" value="F:transmembrane transporter activity"/>
    <property type="evidence" value="ECO:0007669"/>
    <property type="project" value="InterPro"/>
</dbReference>
<feature type="transmembrane region" description="Helical" evidence="8">
    <location>
        <begin position="616"/>
        <end position="634"/>
    </location>
</feature>
<evidence type="ECO:0000256" key="6">
    <source>
        <dbReference type="ARBA" id="ARBA00023136"/>
    </source>
</evidence>
<protein>
    <submittedName>
        <fullName evidence="9">Cation acetate symporter</fullName>
    </submittedName>
</protein>
<dbReference type="Proteomes" id="UP000285575">
    <property type="component" value="Unassembled WGS sequence"/>
</dbReference>
<evidence type="ECO:0000256" key="8">
    <source>
        <dbReference type="SAM" id="Phobius"/>
    </source>
</evidence>
<dbReference type="InterPro" id="IPR018247">
    <property type="entry name" value="EF_Hand_1_Ca_BS"/>
</dbReference>
<feature type="transmembrane region" description="Helical" evidence="8">
    <location>
        <begin position="391"/>
        <end position="413"/>
    </location>
</feature>
<evidence type="ECO:0000256" key="7">
    <source>
        <dbReference type="RuleBase" id="RU362091"/>
    </source>
</evidence>
<dbReference type="RefSeq" id="WP_128229599.1">
    <property type="nucleotide sequence ID" value="NZ_SACR01000004.1"/>
</dbReference>
<keyword evidence="10" id="KW-1185">Reference proteome</keyword>
<dbReference type="PROSITE" id="PS00018">
    <property type="entry name" value="EF_HAND_1"/>
    <property type="match status" value="1"/>
</dbReference>
<sequence length="704" mass="75526">MAAERGGQGVAGTRDFSRVLAGRYALFLLCFGLMIAAMALAERAGVQRSWIGVTFLVLTVAVYAGIGFICRTSNEAEYFVAGRRVPAFYNGLATAADWMSAASFLGTAGVLYLQGQAGLAYILGWTGGYVLLALLLAPYLRRLGQYTVPDFMASRFGGSLPRLIGAAATVAVSFVYLVVQIYGVGLITSHLTGFGFELGIFVGLGGVLVCSFLGGMRAVTWTQVAQYLVLIVAYLVPLLWLSVKQTGSVMPVMAYSQQLQQVTARERALTTDAAEQDVIRLLRQRAAEAELKLRDVRTAMARDEAALQAQVAALRAENAPLVRIQRAERELAQRPRTEAQARALYQRERDAALAGARPLGGMPPQTLAFAGGDPEGDAQARARHDSARINFIALMLCLMMGTAALPHVLTRFYTTPSASQARRSVGWTLLFIVMLYIAAPMLAVLVKFEVLHHVVGLPIDDLPQWVQRWSRMDPALVSVRDINGDGLLQLGELRLAGDIIVLAAPEIGGLPYWVTCLVAAGGLAAALSTADGLLLTIANALSHDVWFRSVNPRATAAVRVVVSKVLVMVVAFLAALIAALKITDILQFVSLAFSLAASAFFPALVLGIFWRRANHAGVVAGMLTGLGVTVWYMVTNLPLLRRAFGVTRPLAECSWFGVEPIAAGVFGVPAGLLVMALVSRFTKPPGPAQVAVIERMRFPAPGER</sequence>
<feature type="transmembrane region" description="Helical" evidence="8">
    <location>
        <begin position="160"/>
        <end position="182"/>
    </location>
</feature>
<evidence type="ECO:0000313" key="10">
    <source>
        <dbReference type="Proteomes" id="UP000285575"/>
    </source>
</evidence>
<comment type="subcellular location">
    <subcellularLocation>
        <location evidence="1">Membrane</location>
        <topology evidence="1">Multi-pass membrane protein</topology>
    </subcellularLocation>
</comment>
<dbReference type="PANTHER" id="PTHR48086:SF5">
    <property type="entry name" value="NA(+):SOLUTE SYMPORTER (SSF FAMILY)"/>
    <property type="match status" value="1"/>
</dbReference>
<feature type="transmembrane region" description="Helical" evidence="8">
    <location>
        <begin position="556"/>
        <end position="579"/>
    </location>
</feature>
<feature type="transmembrane region" description="Helical" evidence="8">
    <location>
        <begin position="91"/>
        <end position="113"/>
    </location>
</feature>
<feature type="transmembrane region" description="Helical" evidence="8">
    <location>
        <begin position="425"/>
        <end position="446"/>
    </location>
</feature>
<reference evidence="9 10" key="1">
    <citation type="submission" date="2019-01" db="EMBL/GenBank/DDBJ databases">
        <authorList>
            <person name="Chen W.-M."/>
        </authorList>
    </citation>
    <scope>NUCLEOTIDE SEQUENCE [LARGE SCALE GENOMIC DNA]</scope>
    <source>
        <strain evidence="9 10">KYPY4</strain>
    </source>
</reference>
<proteinExistence type="inferred from homology"/>
<comment type="similarity">
    <text evidence="2 7">Belongs to the sodium:solute symporter (SSF) (TC 2.A.21) family.</text>
</comment>
<keyword evidence="4 8" id="KW-0812">Transmembrane</keyword>
<evidence type="ECO:0000256" key="2">
    <source>
        <dbReference type="ARBA" id="ARBA00006434"/>
    </source>
</evidence>
<dbReference type="InterPro" id="IPR038377">
    <property type="entry name" value="Na/Glc_symporter_sf"/>
</dbReference>
<evidence type="ECO:0000313" key="9">
    <source>
        <dbReference type="EMBL" id="RVU45510.1"/>
    </source>
</evidence>
<organism evidence="9 10">
    <name type="scientific">Rubrivivax rivuli</name>
    <dbReference type="NCBI Taxonomy" id="1862385"/>
    <lineage>
        <taxon>Bacteria</taxon>
        <taxon>Pseudomonadati</taxon>
        <taxon>Pseudomonadota</taxon>
        <taxon>Betaproteobacteria</taxon>
        <taxon>Burkholderiales</taxon>
        <taxon>Sphaerotilaceae</taxon>
        <taxon>Rubrivivax</taxon>
    </lineage>
</organism>
<comment type="caution">
    <text evidence="9">The sequence shown here is derived from an EMBL/GenBank/DDBJ whole genome shotgun (WGS) entry which is preliminary data.</text>
</comment>
<evidence type="ECO:0000256" key="4">
    <source>
        <dbReference type="ARBA" id="ARBA00022692"/>
    </source>
</evidence>
<feature type="transmembrane region" description="Helical" evidence="8">
    <location>
        <begin position="50"/>
        <end position="70"/>
    </location>
</feature>
<feature type="transmembrane region" description="Helical" evidence="8">
    <location>
        <begin position="24"/>
        <end position="44"/>
    </location>
</feature>
<dbReference type="OrthoDB" id="9764416at2"/>
<dbReference type="CDD" id="cd11480">
    <property type="entry name" value="SLC5sbd_u4"/>
    <property type="match status" value="1"/>
</dbReference>
<dbReference type="NCBIfam" id="TIGR03648">
    <property type="entry name" value="Na_symport_lg"/>
    <property type="match status" value="1"/>
</dbReference>
<evidence type="ECO:0000256" key="1">
    <source>
        <dbReference type="ARBA" id="ARBA00004141"/>
    </source>
</evidence>
<keyword evidence="6 8" id="KW-0472">Membrane</keyword>
<keyword evidence="3" id="KW-0813">Transport</keyword>
<feature type="transmembrane region" description="Helical" evidence="8">
    <location>
        <begin position="194"/>
        <end position="213"/>
    </location>
</feature>
<accession>A0A437RFG5</accession>
<dbReference type="InterPro" id="IPR001734">
    <property type="entry name" value="Na/solute_symporter"/>
</dbReference>
<dbReference type="InterPro" id="IPR019899">
    <property type="entry name" value="Na/solute_symporter_VC_2705"/>
</dbReference>
<dbReference type="Gene3D" id="1.20.1730.10">
    <property type="entry name" value="Sodium/glucose cotransporter"/>
    <property type="match status" value="1"/>
</dbReference>
<dbReference type="AlphaFoldDB" id="A0A437RFG5"/>
<dbReference type="Pfam" id="PF00474">
    <property type="entry name" value="SSF"/>
    <property type="match status" value="2"/>
</dbReference>
<feature type="transmembrane region" description="Helical" evidence="8">
    <location>
        <begin position="225"/>
        <end position="243"/>
    </location>
</feature>
<name>A0A437RFG5_9BURK</name>
<feature type="transmembrane region" description="Helical" evidence="8">
    <location>
        <begin position="119"/>
        <end position="140"/>
    </location>
</feature>
<feature type="transmembrane region" description="Helical" evidence="8">
    <location>
        <begin position="585"/>
        <end position="609"/>
    </location>
</feature>
<evidence type="ECO:0000256" key="5">
    <source>
        <dbReference type="ARBA" id="ARBA00022989"/>
    </source>
</evidence>
<dbReference type="PROSITE" id="PS50283">
    <property type="entry name" value="NA_SOLUT_SYMP_3"/>
    <property type="match status" value="1"/>
</dbReference>
<dbReference type="PANTHER" id="PTHR48086">
    <property type="entry name" value="SODIUM/PROLINE SYMPORTER-RELATED"/>
    <property type="match status" value="1"/>
</dbReference>
<dbReference type="EMBL" id="SACR01000004">
    <property type="protein sequence ID" value="RVU45510.1"/>
    <property type="molecule type" value="Genomic_DNA"/>
</dbReference>